<dbReference type="Gene3D" id="2.20.25.110">
    <property type="entry name" value="S-adenosyl-L-methionine-dependent methyltransferases"/>
    <property type="match status" value="1"/>
</dbReference>
<dbReference type="CDD" id="cd02440">
    <property type="entry name" value="AdoMet_MTases"/>
    <property type="match status" value="1"/>
</dbReference>
<sequence length="242" mass="28033">MARIENIVEYYDELFPVTESQKKFYAEETENLKKPVKYLRIGCGTGIFENYLAREGEDVTGIEPFKELADCANRQRRTPLMSIRFFQMTTLEMSRFLGKSFYNVISCLDDRIEMISDAVLLRKFFFDVKGLLSKDGKFIIKMINFDHFKETVEQLPEISNIRVKLKTKITTQADGSKSFSQEIETGNGRMCSVFENVKIYPLKKAEIIEFGKDAGFSDFTFYGDYDRKEFDSESLNLIAVLS</sequence>
<dbReference type="GO" id="GO:0008757">
    <property type="term" value="F:S-adenosylmethionine-dependent methyltransferase activity"/>
    <property type="evidence" value="ECO:0007669"/>
    <property type="project" value="InterPro"/>
</dbReference>
<feature type="domain" description="Methyltransferase type 11" evidence="1">
    <location>
        <begin position="39"/>
        <end position="139"/>
    </location>
</feature>
<keyword evidence="2" id="KW-0489">Methyltransferase</keyword>
<evidence type="ECO:0000259" key="1">
    <source>
        <dbReference type="Pfam" id="PF08241"/>
    </source>
</evidence>
<keyword evidence="2" id="KW-0808">Transferase</keyword>
<protein>
    <submittedName>
        <fullName evidence="2">Methyltransferase domain-containing protein</fullName>
    </submittedName>
</protein>
<dbReference type="Proteomes" id="UP000671995">
    <property type="component" value="Chromosome"/>
</dbReference>
<dbReference type="InterPro" id="IPR029063">
    <property type="entry name" value="SAM-dependent_MTases_sf"/>
</dbReference>
<dbReference type="RefSeq" id="WP_210117707.1">
    <property type="nucleotide sequence ID" value="NZ_CP054257.1"/>
</dbReference>
<dbReference type="AlphaFoldDB" id="A0A975EXZ9"/>
<name>A0A975EXZ9_9SPIR</name>
<accession>A0A975EXZ9</accession>
<reference evidence="2" key="1">
    <citation type="submission" date="2020-05" db="EMBL/GenBank/DDBJ databases">
        <authorList>
            <person name="Zeng H."/>
            <person name="Chan Y.K."/>
            <person name="Watt R.M."/>
        </authorList>
    </citation>
    <scope>NUCLEOTIDE SEQUENCE</scope>
    <source>
        <strain evidence="2">ATCC 700773</strain>
    </source>
</reference>
<dbReference type="Gene3D" id="3.40.50.150">
    <property type="entry name" value="Vaccinia Virus protein VP39"/>
    <property type="match status" value="1"/>
</dbReference>
<gene>
    <name evidence="2" type="ORF">HRI96_01110</name>
</gene>
<proteinExistence type="predicted"/>
<dbReference type="SUPFAM" id="SSF53335">
    <property type="entry name" value="S-adenosyl-L-methionine-dependent methyltransferases"/>
    <property type="match status" value="1"/>
</dbReference>
<dbReference type="GO" id="GO:0032259">
    <property type="term" value="P:methylation"/>
    <property type="evidence" value="ECO:0007669"/>
    <property type="project" value="UniProtKB-KW"/>
</dbReference>
<dbReference type="EMBL" id="CP054257">
    <property type="protein sequence ID" value="QTQ10913.1"/>
    <property type="molecule type" value="Genomic_DNA"/>
</dbReference>
<evidence type="ECO:0000313" key="2">
    <source>
        <dbReference type="EMBL" id="QTQ10913.1"/>
    </source>
</evidence>
<reference evidence="2" key="2">
    <citation type="journal article" date="2021" name="Microbiol. Resour. Announc.">
        <title>Complete Genome Sequences of Three Human Oral Treponema parvum Isolates.</title>
        <authorList>
            <person name="Zeng H."/>
            <person name="Watt R.M."/>
        </authorList>
    </citation>
    <scope>NUCLEOTIDE SEQUENCE</scope>
    <source>
        <strain evidence="2">ATCC 700773</strain>
    </source>
</reference>
<organism evidence="2 3">
    <name type="scientific">Treponema parvum</name>
    <dbReference type="NCBI Taxonomy" id="138851"/>
    <lineage>
        <taxon>Bacteria</taxon>
        <taxon>Pseudomonadati</taxon>
        <taxon>Spirochaetota</taxon>
        <taxon>Spirochaetia</taxon>
        <taxon>Spirochaetales</taxon>
        <taxon>Treponemataceae</taxon>
        <taxon>Treponema</taxon>
    </lineage>
</organism>
<dbReference type="InterPro" id="IPR013216">
    <property type="entry name" value="Methyltransf_11"/>
</dbReference>
<dbReference type="Pfam" id="PF08241">
    <property type="entry name" value="Methyltransf_11"/>
    <property type="match status" value="1"/>
</dbReference>
<evidence type="ECO:0000313" key="3">
    <source>
        <dbReference type="Proteomes" id="UP000671995"/>
    </source>
</evidence>